<dbReference type="PANTHER" id="PTHR48466:SF1">
    <property type="entry name" value="SMR DOMAIN-CONTAINING PROTEIN"/>
    <property type="match status" value="1"/>
</dbReference>
<dbReference type="PANTHER" id="PTHR48466">
    <property type="entry name" value="OS10G0509000 PROTEIN-RELATED"/>
    <property type="match status" value="1"/>
</dbReference>
<dbReference type="AlphaFoldDB" id="A0AAE1S0G7"/>
<dbReference type="GO" id="GO:0005524">
    <property type="term" value="F:ATP binding"/>
    <property type="evidence" value="ECO:0007669"/>
    <property type="project" value="InterPro"/>
</dbReference>
<dbReference type="InterPro" id="IPR027417">
    <property type="entry name" value="P-loop_NTPase"/>
</dbReference>
<evidence type="ECO:0000256" key="1">
    <source>
        <dbReference type="SAM" id="MobiDB-lite"/>
    </source>
</evidence>
<evidence type="ECO:0000313" key="3">
    <source>
        <dbReference type="EMBL" id="KAK4361110.1"/>
    </source>
</evidence>
<dbReference type="GO" id="GO:0140664">
    <property type="term" value="F:ATP-dependent DNA damage sensor activity"/>
    <property type="evidence" value="ECO:0007669"/>
    <property type="project" value="InterPro"/>
</dbReference>
<dbReference type="Gene3D" id="3.30.1370.110">
    <property type="match status" value="1"/>
</dbReference>
<dbReference type="SMART" id="SM00463">
    <property type="entry name" value="SMR"/>
    <property type="match status" value="1"/>
</dbReference>
<dbReference type="InterPro" id="IPR045076">
    <property type="entry name" value="MutS"/>
</dbReference>
<dbReference type="InterPro" id="IPR002625">
    <property type="entry name" value="Smr_dom"/>
</dbReference>
<reference evidence="3" key="1">
    <citation type="submission" date="2023-12" db="EMBL/GenBank/DDBJ databases">
        <title>Genome assembly of Anisodus tanguticus.</title>
        <authorList>
            <person name="Wang Y.-J."/>
        </authorList>
    </citation>
    <scope>NUCLEOTIDE SEQUENCE</scope>
    <source>
        <strain evidence="3">KB-2021</strain>
        <tissue evidence="3">Leaf</tissue>
    </source>
</reference>
<dbReference type="Gene3D" id="3.40.50.300">
    <property type="entry name" value="P-loop containing nucleotide triphosphate hydrolases"/>
    <property type="match status" value="1"/>
</dbReference>
<dbReference type="Pfam" id="PF01713">
    <property type="entry name" value="Smr"/>
    <property type="match status" value="1"/>
</dbReference>
<feature type="compositionally biased region" description="Polar residues" evidence="1">
    <location>
        <begin position="220"/>
        <end position="231"/>
    </location>
</feature>
<keyword evidence="4" id="KW-1185">Reference proteome</keyword>
<dbReference type="GO" id="GO:0006298">
    <property type="term" value="P:mismatch repair"/>
    <property type="evidence" value="ECO:0007669"/>
    <property type="project" value="InterPro"/>
</dbReference>
<comment type="caution">
    <text evidence="3">The sequence shown here is derived from an EMBL/GenBank/DDBJ whole genome shotgun (WGS) entry which is preliminary data.</text>
</comment>
<dbReference type="GO" id="GO:0004519">
    <property type="term" value="F:endonuclease activity"/>
    <property type="evidence" value="ECO:0007669"/>
    <property type="project" value="UniProtKB-KW"/>
</dbReference>
<dbReference type="Proteomes" id="UP001291623">
    <property type="component" value="Unassembled WGS sequence"/>
</dbReference>
<dbReference type="GO" id="GO:0030983">
    <property type="term" value="F:mismatched DNA binding"/>
    <property type="evidence" value="ECO:0007669"/>
    <property type="project" value="InterPro"/>
</dbReference>
<evidence type="ECO:0000313" key="4">
    <source>
        <dbReference type="Proteomes" id="UP001291623"/>
    </source>
</evidence>
<accession>A0AAE1S0G7</accession>
<sequence length="325" mass="36329">MGESNALNVAKSMGFDERIIERAALWVNQLTPDKQQEQKGLLYRSLIEERDRLESQAMEAASLHSDIMNIYNEINNESQDLDGREAALKGKETHEIQQEARTVKNEIQTIVQQFESQLISASADEINPLVKKAESAIASIVEAHQPSKESLVREIGQNLYTPRVGEQVYVKAFGNKLATVVEEPGDDDTILVQYGRIRVHVERRSIRPIPPDASSGAAHLNTQESQGPWKSFRSKQQSAGFVWPCAADIQKQNTVDLRGLRVEDASHQLNMAIDSRAPNSVIFVIHGMGTGVVKESALKILRDHPRVKFEQESPMNYGCTVAYIK</sequence>
<proteinExistence type="predicted"/>
<gene>
    <name evidence="3" type="ORF">RND71_020062</name>
</gene>
<dbReference type="SUPFAM" id="SSF160443">
    <property type="entry name" value="SMR domain-like"/>
    <property type="match status" value="1"/>
</dbReference>
<evidence type="ECO:0000259" key="2">
    <source>
        <dbReference type="PROSITE" id="PS50828"/>
    </source>
</evidence>
<name>A0AAE1S0G7_9SOLA</name>
<feature type="domain" description="Smr" evidence="2">
    <location>
        <begin position="255"/>
        <end position="325"/>
    </location>
</feature>
<organism evidence="3 4">
    <name type="scientific">Anisodus tanguticus</name>
    <dbReference type="NCBI Taxonomy" id="243964"/>
    <lineage>
        <taxon>Eukaryota</taxon>
        <taxon>Viridiplantae</taxon>
        <taxon>Streptophyta</taxon>
        <taxon>Embryophyta</taxon>
        <taxon>Tracheophyta</taxon>
        <taxon>Spermatophyta</taxon>
        <taxon>Magnoliopsida</taxon>
        <taxon>eudicotyledons</taxon>
        <taxon>Gunneridae</taxon>
        <taxon>Pentapetalae</taxon>
        <taxon>asterids</taxon>
        <taxon>lamiids</taxon>
        <taxon>Solanales</taxon>
        <taxon>Solanaceae</taxon>
        <taxon>Solanoideae</taxon>
        <taxon>Hyoscyameae</taxon>
        <taxon>Anisodus</taxon>
    </lineage>
</organism>
<dbReference type="Pfam" id="PF20297">
    <property type="entry name" value="MSSS"/>
    <property type="match status" value="1"/>
</dbReference>
<dbReference type="InterPro" id="IPR036063">
    <property type="entry name" value="Smr_dom_sf"/>
</dbReference>
<dbReference type="EMBL" id="JAVYJV010000010">
    <property type="protein sequence ID" value="KAK4361110.1"/>
    <property type="molecule type" value="Genomic_DNA"/>
</dbReference>
<dbReference type="PROSITE" id="PS50828">
    <property type="entry name" value="SMR"/>
    <property type="match status" value="1"/>
</dbReference>
<feature type="region of interest" description="Disordered" evidence="1">
    <location>
        <begin position="208"/>
        <end position="231"/>
    </location>
</feature>
<protein>
    <recommendedName>
        <fullName evidence="2">Smr domain-containing protein</fullName>
    </recommendedName>
</protein>
<dbReference type="InterPro" id="IPR046893">
    <property type="entry name" value="MSSS"/>
</dbReference>